<keyword evidence="4" id="KW-1185">Reference proteome</keyword>
<feature type="domain" description="DUF6604" evidence="2">
    <location>
        <begin position="12"/>
        <end position="336"/>
    </location>
</feature>
<dbReference type="InterPro" id="IPR046539">
    <property type="entry name" value="DUF6604"/>
</dbReference>
<evidence type="ECO:0000313" key="4">
    <source>
        <dbReference type="Proteomes" id="UP001176517"/>
    </source>
</evidence>
<protein>
    <recommendedName>
        <fullName evidence="2">DUF6604 domain-containing protein</fullName>
    </recommendedName>
</protein>
<evidence type="ECO:0000259" key="2">
    <source>
        <dbReference type="Pfam" id="PF20253"/>
    </source>
</evidence>
<dbReference type="EMBL" id="JAPDMZ010000282">
    <property type="protein sequence ID" value="KAK0544463.1"/>
    <property type="molecule type" value="Genomic_DNA"/>
</dbReference>
<dbReference type="AlphaFoldDB" id="A0AAN6GMC6"/>
<organism evidence="3 4">
    <name type="scientific">Tilletia horrida</name>
    <dbReference type="NCBI Taxonomy" id="155126"/>
    <lineage>
        <taxon>Eukaryota</taxon>
        <taxon>Fungi</taxon>
        <taxon>Dikarya</taxon>
        <taxon>Basidiomycota</taxon>
        <taxon>Ustilaginomycotina</taxon>
        <taxon>Exobasidiomycetes</taxon>
        <taxon>Tilletiales</taxon>
        <taxon>Tilletiaceae</taxon>
        <taxon>Tilletia</taxon>
    </lineage>
</organism>
<sequence length="912" mass="103428">MRRPFLVSRYLQSKADTEAISTWLARACIEHGYPLDEFELSADQTIPEQDAPEHRTKQQQKNAKKNAKKKAKKQQQHSTQAAHIVQDDSDDDGSDDNRAQDSVAANMHNISLNDAPQSAPSAPKTLPRSKYNIKTSQYLKLARFIAKTKIEVPLELLQLIQRCCALRLATLKRFLPKPDLSTKTHQYFVDILRQVGSILHQAREQALSERAASAAANGNTTKKPPFVPSVNRFASLADLEDETKATSDELPDIYLADPPKPKAAKCSAVNVHFGHKDSAEEAIEDLISFFSDLHDVRDYLKDLWQDYKQGRTDLMTAAVTTNTALELLRRPHDELMTRIMPLFNNSLTLLYQLLFNFVRMHLTGVPDIYFLHRYDMVDPFDLTSQMLYDYFFVPCWQVVDAMSRVIGPNGTVPVLKLGHYGVYDTKLDHETLPFRQKWSQAQIVILEGLSDYLLILTALRPKERDSTHFFYGDETARLMSDLSNTKQCTLLTTFAAQVFLDINFLLKSDVQKGWAQLHRSAQSMKKSMEMRPKVEPGRPENWAPTNEILAASLVDELDGYCQADDPMTLLRRSISASIPGAPRNTTSNLMLHNPVLCGILLFRLHLLHQDFGLTLANTWGTILYTAHLRHACQQLGTAGNDTPAWPDMDLILQLHDAEHMFGGKLPESVVDAQISLLRMQGYSTDVLRAMRAVGNGAQAPFRPGHKLDMASAQGPRGLEDRTQILPIFKEKYLAVFGERTRIDIHTVEKLISDLAQREDEAARKRDRQQRRMHKAPKFTILQMLSVLERGLKLETDSIRLDYVSLHLRCITMLQKVRAASDTYLRGKLGPNYLDNECQLPMVVCWIFHVAVMSQRAAEQMGIQRQIRQDLGSRTLRDLEFKSQLLVGAEKVLNDYLRSTGEGDAELKKMRLA</sequence>
<reference evidence="3" key="1">
    <citation type="journal article" date="2023" name="PhytoFront">
        <title>Draft Genome Resources of Seven Strains of Tilletia horrida, Causal Agent of Kernel Smut of Rice.</title>
        <authorList>
            <person name="Khanal S."/>
            <person name="Antony Babu S."/>
            <person name="Zhou X.G."/>
        </authorList>
    </citation>
    <scope>NUCLEOTIDE SEQUENCE</scope>
    <source>
        <strain evidence="3">TX6</strain>
    </source>
</reference>
<name>A0AAN6GMC6_9BASI</name>
<proteinExistence type="predicted"/>
<feature type="compositionally biased region" description="Basic residues" evidence="1">
    <location>
        <begin position="62"/>
        <end position="75"/>
    </location>
</feature>
<dbReference type="PANTHER" id="PTHR38795">
    <property type="entry name" value="DUF6604 DOMAIN-CONTAINING PROTEIN"/>
    <property type="match status" value="1"/>
</dbReference>
<gene>
    <name evidence="3" type="ORF">OC846_006067</name>
</gene>
<dbReference type="Pfam" id="PF20253">
    <property type="entry name" value="DUF6604"/>
    <property type="match status" value="1"/>
</dbReference>
<feature type="region of interest" description="Disordered" evidence="1">
    <location>
        <begin position="50"/>
        <end position="99"/>
    </location>
</feature>
<dbReference type="Proteomes" id="UP001176517">
    <property type="component" value="Unassembled WGS sequence"/>
</dbReference>
<accession>A0AAN6GMC6</accession>
<dbReference type="PANTHER" id="PTHR38795:SF1">
    <property type="entry name" value="DUF6604 DOMAIN-CONTAINING PROTEIN"/>
    <property type="match status" value="1"/>
</dbReference>
<evidence type="ECO:0000256" key="1">
    <source>
        <dbReference type="SAM" id="MobiDB-lite"/>
    </source>
</evidence>
<comment type="caution">
    <text evidence="3">The sequence shown here is derived from an EMBL/GenBank/DDBJ whole genome shotgun (WGS) entry which is preliminary data.</text>
</comment>
<evidence type="ECO:0000313" key="3">
    <source>
        <dbReference type="EMBL" id="KAK0544463.1"/>
    </source>
</evidence>